<evidence type="ECO:0000256" key="3">
    <source>
        <dbReference type="ARBA" id="ARBA00023082"/>
    </source>
</evidence>
<keyword evidence="5" id="KW-0804">Transcription</keyword>
<feature type="domain" description="RNA polymerase sigma-70 region 2" evidence="7">
    <location>
        <begin position="15"/>
        <end position="82"/>
    </location>
</feature>
<dbReference type="NCBIfam" id="TIGR02937">
    <property type="entry name" value="sigma70-ECF"/>
    <property type="match status" value="1"/>
</dbReference>
<protein>
    <submittedName>
        <fullName evidence="9">ECF RNA polymerase sigma factor SigL</fullName>
    </submittedName>
</protein>
<dbReference type="RefSeq" id="WP_083156133.1">
    <property type="nucleotide sequence ID" value="NZ_AP022560.1"/>
</dbReference>
<feature type="domain" description="RNA polymerase sigma-70 region 4" evidence="8">
    <location>
        <begin position="116"/>
        <end position="164"/>
    </location>
</feature>
<dbReference type="InterPro" id="IPR013325">
    <property type="entry name" value="RNA_pol_sigma_r2"/>
</dbReference>
<dbReference type="GO" id="GO:0016987">
    <property type="term" value="F:sigma factor activity"/>
    <property type="evidence" value="ECO:0007669"/>
    <property type="project" value="UniProtKB-KW"/>
</dbReference>
<dbReference type="KEGG" id="mmor:MMOR_53630"/>
<keyword evidence="3" id="KW-0731">Sigma factor</keyword>
<reference evidence="9 10" key="1">
    <citation type="journal article" date="2019" name="Emerg. Microbes Infect.">
        <title>Comprehensive subspecies identification of 175 nontuberculous mycobacteria species based on 7547 genomic profiles.</title>
        <authorList>
            <person name="Matsumoto Y."/>
            <person name="Kinjo T."/>
            <person name="Motooka D."/>
            <person name="Nabeya D."/>
            <person name="Jung N."/>
            <person name="Uechi K."/>
            <person name="Horii T."/>
            <person name="Iida T."/>
            <person name="Fujita J."/>
            <person name="Nakamura S."/>
        </authorList>
    </citation>
    <scope>NUCLEOTIDE SEQUENCE [LARGE SCALE GENOMIC DNA]</scope>
    <source>
        <strain evidence="9 10">JCM 6375</strain>
    </source>
</reference>
<evidence type="ECO:0000256" key="5">
    <source>
        <dbReference type="ARBA" id="ARBA00023163"/>
    </source>
</evidence>
<dbReference type="Gene3D" id="1.10.1740.10">
    <property type="match status" value="1"/>
</dbReference>
<accession>A0AAD1M7Y8</accession>
<dbReference type="Gene3D" id="1.10.10.10">
    <property type="entry name" value="Winged helix-like DNA-binding domain superfamily/Winged helix DNA-binding domain"/>
    <property type="match status" value="1"/>
</dbReference>
<dbReference type="AlphaFoldDB" id="A0AAD1M7Y8"/>
<comment type="similarity">
    <text evidence="1">Belongs to the sigma-70 factor family. ECF subfamily.</text>
</comment>
<name>A0AAD1M7Y8_9MYCO</name>
<organism evidence="9 10">
    <name type="scientific">Mycolicibacterium moriokaense</name>
    <dbReference type="NCBI Taxonomy" id="39691"/>
    <lineage>
        <taxon>Bacteria</taxon>
        <taxon>Bacillati</taxon>
        <taxon>Actinomycetota</taxon>
        <taxon>Actinomycetes</taxon>
        <taxon>Mycobacteriales</taxon>
        <taxon>Mycobacteriaceae</taxon>
        <taxon>Mycolicibacterium</taxon>
    </lineage>
</organism>
<dbReference type="SUPFAM" id="SSF88946">
    <property type="entry name" value="Sigma2 domain of RNA polymerase sigma factors"/>
    <property type="match status" value="1"/>
</dbReference>
<dbReference type="PANTHER" id="PTHR43133:SF52">
    <property type="entry name" value="ECF RNA POLYMERASE SIGMA FACTOR SIGL"/>
    <property type="match status" value="1"/>
</dbReference>
<evidence type="ECO:0000256" key="1">
    <source>
        <dbReference type="ARBA" id="ARBA00010641"/>
    </source>
</evidence>
<evidence type="ECO:0000259" key="7">
    <source>
        <dbReference type="Pfam" id="PF04542"/>
    </source>
</evidence>
<dbReference type="NCBIfam" id="NF007227">
    <property type="entry name" value="PRK09645.1"/>
    <property type="match status" value="1"/>
</dbReference>
<dbReference type="SUPFAM" id="SSF88659">
    <property type="entry name" value="Sigma3 and sigma4 domains of RNA polymerase sigma factors"/>
    <property type="match status" value="1"/>
</dbReference>
<keyword evidence="4" id="KW-0238">DNA-binding</keyword>
<dbReference type="CDD" id="cd06171">
    <property type="entry name" value="Sigma70_r4"/>
    <property type="match status" value="1"/>
</dbReference>
<dbReference type="GO" id="GO:0003677">
    <property type="term" value="F:DNA binding"/>
    <property type="evidence" value="ECO:0007669"/>
    <property type="project" value="UniProtKB-KW"/>
</dbReference>
<evidence type="ECO:0000259" key="8">
    <source>
        <dbReference type="Pfam" id="PF04545"/>
    </source>
</evidence>
<sequence>MDDPATAEGQVMRVLYQEHAAALWRYAVRLTGDTARAEDVVQETLLRAWRHPEVTDDTERSARGWLFTVARNLVIDDRRSARFRSESGTPDMEQAADRAGPDEVETALDRMLLTEAMAQLSEDHRAVISRAYYQGATTAQIAADLQIAEGTVKSRLHYGMRALRLTLQEMGVTR</sequence>
<dbReference type="InterPro" id="IPR039425">
    <property type="entry name" value="RNA_pol_sigma-70-like"/>
</dbReference>
<dbReference type="Proteomes" id="UP000466681">
    <property type="component" value="Chromosome"/>
</dbReference>
<dbReference type="GO" id="GO:0006352">
    <property type="term" value="P:DNA-templated transcription initiation"/>
    <property type="evidence" value="ECO:0007669"/>
    <property type="project" value="InterPro"/>
</dbReference>
<keyword evidence="2" id="KW-0805">Transcription regulation</keyword>
<dbReference type="InterPro" id="IPR014284">
    <property type="entry name" value="RNA_pol_sigma-70_dom"/>
</dbReference>
<proteinExistence type="inferred from homology"/>
<keyword evidence="10" id="KW-1185">Reference proteome</keyword>
<evidence type="ECO:0000256" key="4">
    <source>
        <dbReference type="ARBA" id="ARBA00023125"/>
    </source>
</evidence>
<evidence type="ECO:0000313" key="10">
    <source>
        <dbReference type="Proteomes" id="UP000466681"/>
    </source>
</evidence>
<dbReference type="Pfam" id="PF04542">
    <property type="entry name" value="Sigma70_r2"/>
    <property type="match status" value="1"/>
</dbReference>
<dbReference type="EMBL" id="AP022560">
    <property type="protein sequence ID" value="BBX04427.1"/>
    <property type="molecule type" value="Genomic_DNA"/>
</dbReference>
<dbReference type="InterPro" id="IPR013324">
    <property type="entry name" value="RNA_pol_sigma_r3/r4-like"/>
</dbReference>
<gene>
    <name evidence="9" type="primary">sigL_2</name>
    <name evidence="9" type="ORF">MMOR_53630</name>
</gene>
<dbReference type="InterPro" id="IPR036388">
    <property type="entry name" value="WH-like_DNA-bd_sf"/>
</dbReference>
<evidence type="ECO:0000313" key="9">
    <source>
        <dbReference type="EMBL" id="BBX04427.1"/>
    </source>
</evidence>
<dbReference type="InterPro" id="IPR007627">
    <property type="entry name" value="RNA_pol_sigma70_r2"/>
</dbReference>
<feature type="region of interest" description="Disordered" evidence="6">
    <location>
        <begin position="82"/>
        <end position="101"/>
    </location>
</feature>
<dbReference type="PANTHER" id="PTHR43133">
    <property type="entry name" value="RNA POLYMERASE ECF-TYPE SIGMA FACTO"/>
    <property type="match status" value="1"/>
</dbReference>
<dbReference type="Pfam" id="PF04545">
    <property type="entry name" value="Sigma70_r4"/>
    <property type="match status" value="1"/>
</dbReference>
<evidence type="ECO:0000256" key="6">
    <source>
        <dbReference type="SAM" id="MobiDB-lite"/>
    </source>
</evidence>
<evidence type="ECO:0000256" key="2">
    <source>
        <dbReference type="ARBA" id="ARBA00023015"/>
    </source>
</evidence>
<dbReference type="InterPro" id="IPR007630">
    <property type="entry name" value="RNA_pol_sigma70_r4"/>
</dbReference>